<feature type="transmembrane region" description="Helical" evidence="1">
    <location>
        <begin position="12"/>
        <end position="33"/>
    </location>
</feature>
<keyword evidence="1" id="KW-1133">Transmembrane helix</keyword>
<dbReference type="STRING" id="1797593.A3A65_04475"/>
<comment type="caution">
    <text evidence="2">The sequence shown here is derived from an EMBL/GenBank/DDBJ whole genome shotgun (WGS) entry which is preliminary data.</text>
</comment>
<accession>A0A1G1W420</accession>
<evidence type="ECO:0000256" key="1">
    <source>
        <dbReference type="SAM" id="Phobius"/>
    </source>
</evidence>
<feature type="transmembrane region" description="Helical" evidence="1">
    <location>
        <begin position="262"/>
        <end position="283"/>
    </location>
</feature>
<protein>
    <recommendedName>
        <fullName evidence="4">Glycosyltransferase RgtA/B/C/D-like domain-containing protein</fullName>
    </recommendedName>
</protein>
<feature type="transmembrane region" description="Helical" evidence="1">
    <location>
        <begin position="191"/>
        <end position="212"/>
    </location>
</feature>
<feature type="transmembrane region" description="Helical" evidence="1">
    <location>
        <begin position="408"/>
        <end position="430"/>
    </location>
</feature>
<feature type="transmembrane region" description="Helical" evidence="1">
    <location>
        <begin position="224"/>
        <end position="242"/>
    </location>
</feature>
<evidence type="ECO:0000313" key="2">
    <source>
        <dbReference type="EMBL" id="OGY22383.1"/>
    </source>
</evidence>
<reference evidence="2 3" key="1">
    <citation type="journal article" date="2016" name="Nat. Commun.">
        <title>Thousands of microbial genomes shed light on interconnected biogeochemical processes in an aquifer system.</title>
        <authorList>
            <person name="Anantharaman K."/>
            <person name="Brown C.T."/>
            <person name="Hug L.A."/>
            <person name="Sharon I."/>
            <person name="Castelle C.J."/>
            <person name="Probst A.J."/>
            <person name="Thomas B.C."/>
            <person name="Singh A."/>
            <person name="Wilkins M.J."/>
            <person name="Karaoz U."/>
            <person name="Brodie E.L."/>
            <person name="Williams K.H."/>
            <person name="Hubbard S.S."/>
            <person name="Banfield J.F."/>
        </authorList>
    </citation>
    <scope>NUCLEOTIDE SEQUENCE [LARGE SCALE GENOMIC DNA]</scope>
</reference>
<dbReference type="AlphaFoldDB" id="A0A1G1W420"/>
<feature type="transmembrane region" description="Helical" evidence="1">
    <location>
        <begin position="45"/>
        <end position="64"/>
    </location>
</feature>
<feature type="transmembrane region" description="Helical" evidence="1">
    <location>
        <begin position="466"/>
        <end position="486"/>
    </location>
</feature>
<proteinExistence type="predicted"/>
<sequence length="645" mass="72995">MTIAGQLLTTIIHALAFGGITLVCWLLPGMSLTRRLIIRTRLERLFLSLISGFSMYALSVFVVRLIELPFFVAFLPSGYLVWQFIRNPIKIRRPSRPTPAQWLFAAILALGIIFQSLPLYRSGIAIPQGFEFQEFSLHDSIWHIFLIDELKDHMPPRHPGFSGAYVHNYHYLLDLVIASVVKYLPLSTYEMYYRVLPAFASAMMSLGVFVLVRKIFRSETTANIALGIALFSGNASWFVQFLRGPEFQFSSITFMLDPLINMMVNPHAVIVLPVMIGGLLFLMHKEEGVKESGMLAALCFGVMIGFKAWGGLLVTLALAAATVVMSVLKRDHSYWLVLGATVGIEMIIFLPVFDPQTAAGLVFVPGWTLKRMVEDPTRYNLPRYALLEQYYRADGNWLRLAQINVNEVFLYIFGNLWLRVLGVITIARMIKPLKASLIVIICMILGSLILPLLFNQGRMSYDIIQFGPYGLLLLGVFSSPFIWALASKAPSPSRLFLAFFLVLLFVPSNTQSIRDGLKVSQRVITNTELDIYRYLRLETPADSRVLVYPSQQNTSLALVAALSHRTTYYSAETFIRITGEDFEGRRKKAIEFFNNNDPEKRRALITDSGMDYILLTKEENERTNLAGINTTQVLTNDKLTLYRIE</sequence>
<organism evidence="2 3">
    <name type="scientific">Candidatus Chisholmbacteria bacterium RIFCSPLOWO2_01_FULL_49_14</name>
    <dbReference type="NCBI Taxonomy" id="1797593"/>
    <lineage>
        <taxon>Bacteria</taxon>
        <taxon>Candidatus Chisholmiibacteriota</taxon>
    </lineage>
</organism>
<feature type="transmembrane region" description="Helical" evidence="1">
    <location>
        <begin position="101"/>
        <end position="120"/>
    </location>
</feature>
<gene>
    <name evidence="2" type="ORF">A3A65_04475</name>
</gene>
<feature type="transmembrane region" description="Helical" evidence="1">
    <location>
        <begin position="492"/>
        <end position="510"/>
    </location>
</feature>
<evidence type="ECO:0008006" key="4">
    <source>
        <dbReference type="Google" id="ProtNLM"/>
    </source>
</evidence>
<keyword evidence="1" id="KW-0472">Membrane</keyword>
<keyword evidence="1" id="KW-0812">Transmembrane</keyword>
<feature type="transmembrane region" description="Helical" evidence="1">
    <location>
        <begin position="70"/>
        <end position="89"/>
    </location>
</feature>
<dbReference type="Proteomes" id="UP000176723">
    <property type="component" value="Unassembled WGS sequence"/>
</dbReference>
<name>A0A1G1W420_9BACT</name>
<feature type="transmembrane region" description="Helical" evidence="1">
    <location>
        <begin position="436"/>
        <end position="454"/>
    </location>
</feature>
<dbReference type="EMBL" id="MHCL01000003">
    <property type="protein sequence ID" value="OGY22383.1"/>
    <property type="molecule type" value="Genomic_DNA"/>
</dbReference>
<feature type="transmembrane region" description="Helical" evidence="1">
    <location>
        <begin position="295"/>
        <end position="328"/>
    </location>
</feature>
<evidence type="ECO:0000313" key="3">
    <source>
        <dbReference type="Proteomes" id="UP000176723"/>
    </source>
</evidence>
<feature type="transmembrane region" description="Helical" evidence="1">
    <location>
        <begin position="334"/>
        <end position="353"/>
    </location>
</feature>